<feature type="domain" description="Sugar fermentation stimulation protein C-terminal" evidence="2">
    <location>
        <begin position="88"/>
        <end position="221"/>
    </location>
</feature>
<dbReference type="InterPro" id="IPR005224">
    <property type="entry name" value="SfsA"/>
</dbReference>
<dbReference type="HAMAP" id="MF_00095">
    <property type="entry name" value="SfsA"/>
    <property type="match status" value="1"/>
</dbReference>
<dbReference type="GO" id="GO:0003677">
    <property type="term" value="F:DNA binding"/>
    <property type="evidence" value="ECO:0007669"/>
    <property type="project" value="InterPro"/>
</dbReference>
<dbReference type="CDD" id="cd22359">
    <property type="entry name" value="SfsA-like_bacterial"/>
    <property type="match status" value="1"/>
</dbReference>
<accession>A0A7G9W773</accession>
<evidence type="ECO:0000259" key="3">
    <source>
        <dbReference type="Pfam" id="PF17746"/>
    </source>
</evidence>
<dbReference type="RefSeq" id="WP_213168308.1">
    <property type="nucleotide sequence ID" value="NZ_CP058559.1"/>
</dbReference>
<dbReference type="InterPro" id="IPR040452">
    <property type="entry name" value="SfsA_C"/>
</dbReference>
<comment type="similarity">
    <text evidence="1">Belongs to the SfsA family.</text>
</comment>
<sequence>MTLLKIQGDLTEAKFLERLNRFTARVFIDGEEQLAHVPTSGRLKELLLPNATVLIRRCIPNPKRKTCFDLLQVLSQDGVWVSLDSLQPNAFMERLLIENSLYDFRNIQRIKREVKYKNSRFDVYTVDEDGKEGFIEVKSVTLVEEGVAKFPDAPSTRGAKHLLELIEATKEGYQCSVVFIVQRNDAKHFTPNRDTDPQFSENLEKAIESGVKAYAYTSIINRSGIQLQKKIPVVL</sequence>
<evidence type="ECO:0000256" key="1">
    <source>
        <dbReference type="HAMAP-Rule" id="MF_00095"/>
    </source>
</evidence>
<dbReference type="PANTHER" id="PTHR30545">
    <property type="entry name" value="SUGAR FERMENTATION STIMULATION PROTEIN A"/>
    <property type="match status" value="1"/>
</dbReference>
<protein>
    <recommendedName>
        <fullName evidence="1">Sugar fermentation stimulation protein homolog</fullName>
    </recommendedName>
</protein>
<dbReference type="InterPro" id="IPR041465">
    <property type="entry name" value="SfsA_N"/>
</dbReference>
<dbReference type="Pfam" id="PF03749">
    <property type="entry name" value="SfsA"/>
    <property type="match status" value="1"/>
</dbReference>
<keyword evidence="5" id="KW-1185">Reference proteome</keyword>
<dbReference type="Gene3D" id="3.40.1350.60">
    <property type="match status" value="1"/>
</dbReference>
<gene>
    <name evidence="1 4" type="primary">sfsA</name>
    <name evidence="4" type="ORF">HYG86_06950</name>
</gene>
<organism evidence="4 5">
    <name type="scientific">Alkalicella caledoniensis</name>
    <dbReference type="NCBI Taxonomy" id="2731377"/>
    <lineage>
        <taxon>Bacteria</taxon>
        <taxon>Bacillati</taxon>
        <taxon>Bacillota</taxon>
        <taxon>Clostridia</taxon>
        <taxon>Eubacteriales</taxon>
        <taxon>Proteinivoracaceae</taxon>
        <taxon>Alkalicella</taxon>
    </lineage>
</organism>
<evidence type="ECO:0000313" key="5">
    <source>
        <dbReference type="Proteomes" id="UP000516160"/>
    </source>
</evidence>
<dbReference type="KEGG" id="acae:HYG86_06950"/>
<proteinExistence type="inferred from homology"/>
<dbReference type="Proteomes" id="UP000516160">
    <property type="component" value="Chromosome"/>
</dbReference>
<feature type="domain" description="SfsA N-terminal OB" evidence="3">
    <location>
        <begin position="16"/>
        <end position="82"/>
    </location>
</feature>
<dbReference type="PANTHER" id="PTHR30545:SF2">
    <property type="entry name" value="SUGAR FERMENTATION STIMULATION PROTEIN A"/>
    <property type="match status" value="1"/>
</dbReference>
<name>A0A7G9W773_ALKCA</name>
<dbReference type="Pfam" id="PF17746">
    <property type="entry name" value="SfsA_N"/>
    <property type="match status" value="1"/>
</dbReference>
<dbReference type="Gene3D" id="2.40.50.580">
    <property type="match status" value="1"/>
</dbReference>
<evidence type="ECO:0000259" key="2">
    <source>
        <dbReference type="Pfam" id="PF03749"/>
    </source>
</evidence>
<dbReference type="AlphaFoldDB" id="A0A7G9W773"/>
<evidence type="ECO:0000313" key="4">
    <source>
        <dbReference type="EMBL" id="QNO14535.1"/>
    </source>
</evidence>
<dbReference type="EMBL" id="CP058559">
    <property type="protein sequence ID" value="QNO14535.1"/>
    <property type="molecule type" value="Genomic_DNA"/>
</dbReference>
<dbReference type="NCBIfam" id="TIGR00230">
    <property type="entry name" value="sfsA"/>
    <property type="match status" value="1"/>
</dbReference>
<reference evidence="4 5" key="1">
    <citation type="submission" date="2020-07" db="EMBL/GenBank/DDBJ databases">
        <title>Alkalicella. sp. LB2 genome.</title>
        <authorList>
            <person name="Postec A."/>
            <person name="Quemeneur M."/>
        </authorList>
    </citation>
    <scope>NUCLEOTIDE SEQUENCE [LARGE SCALE GENOMIC DNA]</scope>
    <source>
        <strain evidence="4 5">LB2</strain>
    </source>
</reference>